<organism evidence="16 17">
    <name type="scientific">Rhizorhabdus wittichii (strain DSM 6014 / CCUG 31198 / JCM 15750 / NBRC 105917 / EY 4224 / RW1)</name>
    <name type="common">Sphingomonas wittichii</name>
    <dbReference type="NCBI Taxonomy" id="392499"/>
    <lineage>
        <taxon>Bacteria</taxon>
        <taxon>Pseudomonadati</taxon>
        <taxon>Pseudomonadota</taxon>
        <taxon>Alphaproteobacteria</taxon>
        <taxon>Sphingomonadales</taxon>
        <taxon>Sphingomonadaceae</taxon>
        <taxon>Rhizorhabdus</taxon>
    </lineage>
</organism>
<evidence type="ECO:0000256" key="6">
    <source>
        <dbReference type="ARBA" id="ARBA00023004"/>
    </source>
</evidence>
<evidence type="ECO:0000256" key="2">
    <source>
        <dbReference type="ARBA" id="ARBA00022448"/>
    </source>
</evidence>
<dbReference type="GO" id="GO:0009279">
    <property type="term" value="C:cell outer membrane"/>
    <property type="evidence" value="ECO:0007669"/>
    <property type="project" value="UniProtKB-SubCell"/>
</dbReference>
<evidence type="ECO:0000313" key="17">
    <source>
        <dbReference type="Proteomes" id="UP000001989"/>
    </source>
</evidence>
<evidence type="ECO:0000256" key="11">
    <source>
        <dbReference type="PROSITE-ProRule" id="PRU01360"/>
    </source>
</evidence>
<dbReference type="InterPro" id="IPR036942">
    <property type="entry name" value="Beta-barrel_TonB_sf"/>
</dbReference>
<evidence type="ECO:0000256" key="12">
    <source>
        <dbReference type="RuleBase" id="RU003357"/>
    </source>
</evidence>
<comment type="similarity">
    <text evidence="11 12">Belongs to the TonB-dependent receptor family.</text>
</comment>
<feature type="domain" description="TonB-dependent receptor plug" evidence="15">
    <location>
        <begin position="64"/>
        <end position="169"/>
    </location>
</feature>
<dbReference type="SUPFAM" id="SSF56935">
    <property type="entry name" value="Porins"/>
    <property type="match status" value="1"/>
</dbReference>
<keyword evidence="17" id="KW-1185">Reference proteome</keyword>
<comment type="subcellular location">
    <subcellularLocation>
        <location evidence="1 11">Cell outer membrane</location>
        <topology evidence="1 11">Multi-pass membrane protein</topology>
    </subcellularLocation>
</comment>
<dbReference type="InterPro" id="IPR000531">
    <property type="entry name" value="Beta-barrel_TonB"/>
</dbReference>
<keyword evidence="8 12" id="KW-0798">TonB box</keyword>
<dbReference type="CDD" id="cd01347">
    <property type="entry name" value="ligand_gated_channel"/>
    <property type="match status" value="1"/>
</dbReference>
<sequence>MITMACSLQRSARTGLLLALIASASGAALAQATPAAPAPAPAAAADDGGIAEIVVTAQRRAQNLQNVPIAVTALAAKTLEAANIQGTPDLVILTPGLTFNSVGGYGQPRIRGIGTTADTPTLENPIATYVDGVYYAHQGGSILSFNNIERIEVLKGPQGTLFGRNATGGLIQIITREPGQAVEGEASLSYENYKTLTANAYLGGGLSETVAADLALYVRRQGDGYGDNLVTGQEINKTDSFAARSKWVATPGDHTKLTFIADYARNSGATAQGPAPGTTPPGGTPLLDGQDVAVPAPYRNRFTQGGASLKIEHEFDVLHFVSTTAYRKSRGTIFFPNAVTDPAFLTLVKLYDRAEQASQEFQLQSPAGAGLDWTAGLYLFYADGGWRPAALSGGGLAPLTGIAFDSGQKTYSGALYGQSTIHLGEGTGLTLGLRYTIDRRKWHAEQSFDAPFPLGPFADEGKKTFRKLTWRVSLDHKFDSGVLVYASANRGFKSGGFNDLVIPATPYLPETLDAYEVGLKSTLFDRRLRFNAAGFYYDYKNLQVTRYSNGILVLYNGAGAEIYGLDLDAEASVSSRLRLGLGLSLVHGRYTSFPNADITTPAPGGGTIIATGSAKGNRLSYTPDWTLNLSADYSVPLPNGSLDLNMTYYHSDGFVGSPDERLRQGRYDTLNASFGWTSRDKNWAVTAFGRNLTDKRYAAAIYAQANGDGVQYAAPRTYGLRVRRSF</sequence>
<evidence type="ECO:0000256" key="10">
    <source>
        <dbReference type="ARBA" id="ARBA00023237"/>
    </source>
</evidence>
<evidence type="ECO:0000256" key="1">
    <source>
        <dbReference type="ARBA" id="ARBA00004571"/>
    </source>
</evidence>
<dbReference type="InterPro" id="IPR012910">
    <property type="entry name" value="Plug_dom"/>
</dbReference>
<evidence type="ECO:0000256" key="7">
    <source>
        <dbReference type="ARBA" id="ARBA00023065"/>
    </source>
</evidence>
<feature type="domain" description="TonB-dependent receptor-like beta-barrel" evidence="14">
    <location>
        <begin position="250"/>
        <end position="692"/>
    </location>
</feature>
<keyword evidence="5 11" id="KW-0812">Transmembrane</keyword>
<dbReference type="GO" id="GO:0006826">
    <property type="term" value="P:iron ion transport"/>
    <property type="evidence" value="ECO:0007669"/>
    <property type="project" value="UniProtKB-KW"/>
</dbReference>
<dbReference type="AlphaFoldDB" id="A0A9J9HFK9"/>
<evidence type="ECO:0000256" key="13">
    <source>
        <dbReference type="SAM" id="SignalP"/>
    </source>
</evidence>
<keyword evidence="13" id="KW-0732">Signal</keyword>
<dbReference type="Pfam" id="PF00593">
    <property type="entry name" value="TonB_dep_Rec_b-barrel"/>
    <property type="match status" value="1"/>
</dbReference>
<keyword evidence="10 11" id="KW-0998">Cell outer membrane</keyword>
<accession>A0A9J9HFK9</accession>
<dbReference type="InterPro" id="IPR039426">
    <property type="entry name" value="TonB-dep_rcpt-like"/>
</dbReference>
<dbReference type="PANTHER" id="PTHR32552">
    <property type="entry name" value="FERRICHROME IRON RECEPTOR-RELATED"/>
    <property type="match status" value="1"/>
</dbReference>
<gene>
    <name evidence="16" type="ordered locus">Swit_4214</name>
</gene>
<evidence type="ECO:0000256" key="4">
    <source>
        <dbReference type="ARBA" id="ARBA00022496"/>
    </source>
</evidence>
<evidence type="ECO:0000256" key="8">
    <source>
        <dbReference type="ARBA" id="ARBA00023077"/>
    </source>
</evidence>
<keyword evidence="6" id="KW-0408">Iron</keyword>
<feature type="chain" id="PRO_5039935012" evidence="13">
    <location>
        <begin position="31"/>
        <end position="726"/>
    </location>
</feature>
<evidence type="ECO:0000313" key="16">
    <source>
        <dbReference type="EMBL" id="ABQ70554.1"/>
    </source>
</evidence>
<evidence type="ECO:0000256" key="5">
    <source>
        <dbReference type="ARBA" id="ARBA00022692"/>
    </source>
</evidence>
<keyword evidence="3 11" id="KW-1134">Transmembrane beta strand</keyword>
<dbReference type="KEGG" id="swi:Swit_4214"/>
<name>A0A9J9HFK9_RHIWR</name>
<protein>
    <submittedName>
        <fullName evidence="16">TonB-dependent receptor</fullName>
    </submittedName>
</protein>
<reference evidence="16 17" key="1">
    <citation type="journal article" date="2010" name="J. Bacteriol.">
        <title>Genome sequence of the dioxin-mineralizing bacterium Sphingomonas wittichii RW1.</title>
        <authorList>
            <person name="Miller T.R."/>
            <person name="Delcher A.L."/>
            <person name="Salzberg S.L."/>
            <person name="Saunders E."/>
            <person name="Detter J.C."/>
            <person name="Halden R.U."/>
        </authorList>
    </citation>
    <scope>NUCLEOTIDE SEQUENCE [LARGE SCALE GENOMIC DNA]</scope>
    <source>
        <strain evidence="17">DSM 6014 / CCUG 31198 / JCM 15750 / NBRC 105917 / EY 4224 / RW1</strain>
    </source>
</reference>
<keyword evidence="4" id="KW-0410">Iron transport</keyword>
<dbReference type="PANTHER" id="PTHR32552:SF81">
    <property type="entry name" value="TONB-DEPENDENT OUTER MEMBRANE RECEPTOR"/>
    <property type="match status" value="1"/>
</dbReference>
<proteinExistence type="inferred from homology"/>
<dbReference type="Proteomes" id="UP000001989">
    <property type="component" value="Chromosome"/>
</dbReference>
<dbReference type="Gene3D" id="2.40.170.20">
    <property type="entry name" value="TonB-dependent receptor, beta-barrel domain"/>
    <property type="match status" value="1"/>
</dbReference>
<evidence type="ECO:0000259" key="14">
    <source>
        <dbReference type="Pfam" id="PF00593"/>
    </source>
</evidence>
<keyword evidence="2 11" id="KW-0813">Transport</keyword>
<evidence type="ECO:0000256" key="9">
    <source>
        <dbReference type="ARBA" id="ARBA00023136"/>
    </source>
</evidence>
<feature type="signal peptide" evidence="13">
    <location>
        <begin position="1"/>
        <end position="30"/>
    </location>
</feature>
<evidence type="ECO:0000259" key="15">
    <source>
        <dbReference type="Pfam" id="PF07715"/>
    </source>
</evidence>
<dbReference type="Pfam" id="PF07715">
    <property type="entry name" value="Plug"/>
    <property type="match status" value="1"/>
</dbReference>
<keyword evidence="7" id="KW-0406">Ion transport</keyword>
<evidence type="ECO:0000256" key="3">
    <source>
        <dbReference type="ARBA" id="ARBA00022452"/>
    </source>
</evidence>
<keyword evidence="16" id="KW-0675">Receptor</keyword>
<dbReference type="PROSITE" id="PS52016">
    <property type="entry name" value="TONB_DEPENDENT_REC_3"/>
    <property type="match status" value="1"/>
</dbReference>
<dbReference type="EMBL" id="CP000699">
    <property type="protein sequence ID" value="ABQ70554.1"/>
    <property type="molecule type" value="Genomic_DNA"/>
</dbReference>
<keyword evidence="9 11" id="KW-0472">Membrane</keyword>